<evidence type="ECO:0000313" key="4">
    <source>
        <dbReference type="Proteomes" id="UP000177625"/>
    </source>
</evidence>
<dbReference type="Proteomes" id="UP000177625">
    <property type="component" value="Unassembled WGS sequence"/>
</dbReference>
<dbReference type="PANTHER" id="PTHR21661:SF35">
    <property type="entry name" value="EPOXIDE HYDROLASE"/>
    <property type="match status" value="1"/>
</dbReference>
<dbReference type="SUPFAM" id="SSF53474">
    <property type="entry name" value="alpha/beta-Hydrolases"/>
    <property type="match status" value="1"/>
</dbReference>
<dbReference type="InterPro" id="IPR029058">
    <property type="entry name" value="AB_hydrolase_fold"/>
</dbReference>
<accession>A0A1E1M5H6</accession>
<gene>
    <name evidence="3" type="ORF">RSE6_04518</name>
</gene>
<evidence type="ECO:0000256" key="2">
    <source>
        <dbReference type="ARBA" id="ARBA00022801"/>
    </source>
</evidence>
<dbReference type="PANTHER" id="PTHR21661">
    <property type="entry name" value="EPOXIDE HYDROLASE 1-RELATED"/>
    <property type="match status" value="1"/>
</dbReference>
<reference evidence="4" key="1">
    <citation type="submission" date="2016-03" db="EMBL/GenBank/DDBJ databases">
        <authorList>
            <person name="Guldener U."/>
        </authorList>
    </citation>
    <scope>NUCLEOTIDE SEQUENCE [LARGE SCALE GENOMIC DNA]</scope>
</reference>
<keyword evidence="2" id="KW-0378">Hydrolase</keyword>
<sequence length="129" mass="14663">MSGTEKYTINVPDAKILKLKQKLEVADLPGHEIEGAGWKYGAPVRPASKVVASSPPNYCFSDGVKKPGFVELKHYAETCNKLMHKLGYKEDVFQGGDWGLTSTCSRDEQRTLWIYIQAYRTKNYVQPWY</sequence>
<organism evidence="3 4">
    <name type="scientific">Rhynchosporium secalis</name>
    <name type="common">Barley scald fungus</name>
    <dbReference type="NCBI Taxonomy" id="38038"/>
    <lineage>
        <taxon>Eukaryota</taxon>
        <taxon>Fungi</taxon>
        <taxon>Dikarya</taxon>
        <taxon>Ascomycota</taxon>
        <taxon>Pezizomycotina</taxon>
        <taxon>Leotiomycetes</taxon>
        <taxon>Helotiales</taxon>
        <taxon>Ploettnerulaceae</taxon>
        <taxon>Rhynchosporium</taxon>
    </lineage>
</organism>
<dbReference type="AlphaFoldDB" id="A0A1E1M5H6"/>
<protein>
    <submittedName>
        <fullName evidence="3">Uncharacterized protein</fullName>
    </submittedName>
</protein>
<dbReference type="EMBL" id="FJVC01000167">
    <property type="protein sequence ID" value="CZT44359.1"/>
    <property type="molecule type" value="Genomic_DNA"/>
</dbReference>
<name>A0A1E1M5H6_RHYSE</name>
<dbReference type="GO" id="GO:0097176">
    <property type="term" value="P:epoxide metabolic process"/>
    <property type="evidence" value="ECO:0007669"/>
    <property type="project" value="TreeGrafter"/>
</dbReference>
<proteinExistence type="inferred from homology"/>
<dbReference type="Gene3D" id="3.40.50.1820">
    <property type="entry name" value="alpha/beta hydrolase"/>
    <property type="match status" value="1"/>
</dbReference>
<evidence type="ECO:0000313" key="3">
    <source>
        <dbReference type="EMBL" id="CZT44359.1"/>
    </source>
</evidence>
<evidence type="ECO:0000256" key="1">
    <source>
        <dbReference type="ARBA" id="ARBA00010088"/>
    </source>
</evidence>
<comment type="similarity">
    <text evidence="1">Belongs to the peptidase S33 family.</text>
</comment>
<keyword evidence="4" id="KW-1185">Reference proteome</keyword>
<dbReference type="GO" id="GO:0004301">
    <property type="term" value="F:epoxide hydrolase activity"/>
    <property type="evidence" value="ECO:0007669"/>
    <property type="project" value="TreeGrafter"/>
</dbReference>